<dbReference type="EMBL" id="UINC01074135">
    <property type="protein sequence ID" value="SVC11028.1"/>
    <property type="molecule type" value="Genomic_DNA"/>
</dbReference>
<gene>
    <name evidence="1" type="ORF">METZ01_LOCUS263882</name>
</gene>
<evidence type="ECO:0000313" key="1">
    <source>
        <dbReference type="EMBL" id="SVC11028.1"/>
    </source>
</evidence>
<proteinExistence type="predicted"/>
<protein>
    <submittedName>
        <fullName evidence="1">Uncharacterized protein</fullName>
    </submittedName>
</protein>
<sequence>MKKLLHSEATIVITVLLLQYFYTNGLKSKVYILWCPGPESNRHGL</sequence>
<accession>A0A382JH43</accession>
<organism evidence="1">
    <name type="scientific">marine metagenome</name>
    <dbReference type="NCBI Taxonomy" id="408172"/>
    <lineage>
        <taxon>unclassified sequences</taxon>
        <taxon>metagenomes</taxon>
        <taxon>ecological metagenomes</taxon>
    </lineage>
</organism>
<dbReference type="AlphaFoldDB" id="A0A382JH43"/>
<name>A0A382JH43_9ZZZZ</name>
<reference evidence="1" key="1">
    <citation type="submission" date="2018-05" db="EMBL/GenBank/DDBJ databases">
        <authorList>
            <person name="Lanie J.A."/>
            <person name="Ng W.-L."/>
            <person name="Kazmierczak K.M."/>
            <person name="Andrzejewski T.M."/>
            <person name="Davidsen T.M."/>
            <person name="Wayne K.J."/>
            <person name="Tettelin H."/>
            <person name="Glass J.I."/>
            <person name="Rusch D."/>
            <person name="Podicherti R."/>
            <person name="Tsui H.-C.T."/>
            <person name="Winkler M.E."/>
        </authorList>
    </citation>
    <scope>NUCLEOTIDE SEQUENCE</scope>
</reference>